<evidence type="ECO:0000313" key="2">
    <source>
        <dbReference type="Proteomes" id="UP000805614"/>
    </source>
</evidence>
<protein>
    <submittedName>
        <fullName evidence="1">Uncharacterized protein</fullName>
    </submittedName>
</protein>
<keyword evidence="2" id="KW-1185">Reference proteome</keyword>
<accession>A0ABR7LVE3</accession>
<name>A0ABR7LVE3_9ACTN</name>
<dbReference type="RefSeq" id="WP_187245784.1">
    <property type="nucleotide sequence ID" value="NZ_BAAAOK010000035.1"/>
</dbReference>
<proteinExistence type="predicted"/>
<dbReference type="Proteomes" id="UP000805614">
    <property type="component" value="Unassembled WGS sequence"/>
</dbReference>
<reference evidence="1 2" key="1">
    <citation type="submission" date="2020-06" db="EMBL/GenBank/DDBJ databases">
        <title>Actinomadura xiongansis sp. nov., isolated from soil of Baiyangdian.</title>
        <authorList>
            <person name="Zhang X."/>
        </authorList>
    </citation>
    <scope>NUCLEOTIDE SEQUENCE [LARGE SCALE GENOMIC DNA]</scope>
    <source>
        <strain evidence="1 2">HBUM206468</strain>
    </source>
</reference>
<gene>
    <name evidence="1" type="ORF">HKK74_25010</name>
</gene>
<sequence>MGSSAWTAFSPYQDGISAALEHARQQAFEDQDYYWPYGKNGIPEHPRPSSLDSFWQPNTTEEFGAHCVIDAEVALAPGEEPDFGTLSPPSIEDAIEVFGIDQPTRADFERAENDVWDLINEESCGCYLVLYKDGQPHEIVFWGISGD</sequence>
<evidence type="ECO:0000313" key="1">
    <source>
        <dbReference type="EMBL" id="MBC6468731.1"/>
    </source>
</evidence>
<dbReference type="EMBL" id="JABVEC010000021">
    <property type="protein sequence ID" value="MBC6468731.1"/>
    <property type="molecule type" value="Genomic_DNA"/>
</dbReference>
<organism evidence="1 2">
    <name type="scientific">Actinomadura alba</name>
    <dbReference type="NCBI Taxonomy" id="406431"/>
    <lineage>
        <taxon>Bacteria</taxon>
        <taxon>Bacillati</taxon>
        <taxon>Actinomycetota</taxon>
        <taxon>Actinomycetes</taxon>
        <taxon>Streptosporangiales</taxon>
        <taxon>Thermomonosporaceae</taxon>
        <taxon>Actinomadura</taxon>
    </lineage>
</organism>
<comment type="caution">
    <text evidence="1">The sequence shown here is derived from an EMBL/GenBank/DDBJ whole genome shotgun (WGS) entry which is preliminary data.</text>
</comment>